<gene>
    <name evidence="2" type="ORF">NDU88_001984</name>
</gene>
<evidence type="ECO:0000313" key="3">
    <source>
        <dbReference type="Proteomes" id="UP001066276"/>
    </source>
</evidence>
<proteinExistence type="predicted"/>
<accession>A0AAV7RBF4</accession>
<keyword evidence="3" id="KW-1185">Reference proteome</keyword>
<name>A0AAV7RBF4_PLEWA</name>
<protein>
    <submittedName>
        <fullName evidence="2">Uncharacterized protein</fullName>
    </submittedName>
</protein>
<comment type="caution">
    <text evidence="2">The sequence shown here is derived from an EMBL/GenBank/DDBJ whole genome shotgun (WGS) entry which is preliminary data.</text>
</comment>
<feature type="region of interest" description="Disordered" evidence="1">
    <location>
        <begin position="41"/>
        <end position="167"/>
    </location>
</feature>
<dbReference type="Proteomes" id="UP001066276">
    <property type="component" value="Chromosome 5"/>
</dbReference>
<reference evidence="2" key="1">
    <citation type="journal article" date="2022" name="bioRxiv">
        <title>Sequencing and chromosome-scale assembly of the giantPleurodeles waltlgenome.</title>
        <authorList>
            <person name="Brown T."/>
            <person name="Elewa A."/>
            <person name="Iarovenko S."/>
            <person name="Subramanian E."/>
            <person name="Araus A.J."/>
            <person name="Petzold A."/>
            <person name="Susuki M."/>
            <person name="Suzuki K.-i.T."/>
            <person name="Hayashi T."/>
            <person name="Toyoda A."/>
            <person name="Oliveira C."/>
            <person name="Osipova E."/>
            <person name="Leigh N.D."/>
            <person name="Simon A."/>
            <person name="Yun M.H."/>
        </authorList>
    </citation>
    <scope>NUCLEOTIDE SEQUENCE</scope>
    <source>
        <strain evidence="2">20211129_DDA</strain>
        <tissue evidence="2">Liver</tissue>
    </source>
</reference>
<sequence length="202" mass="21359">MGPQPSQKGLQTPIAGRGWLKIIRGQNASRLLLFVKAHGEGGAGGPNLQKSVGRYPCGCPRPDPAAEQAPQEREAQDNDPADWGGLPGNPITGQGRQERRGVVPHGTHQSGPPSSGGVFLQGLRGPLTDPGPPSEAGQTGPGRVKQAANRRYQPSSEPPLPPLQRRRGWMFAPQEIRGDEVSRRAEPHGVTAILLDGLATPL</sequence>
<dbReference type="EMBL" id="JANPWB010000009">
    <property type="protein sequence ID" value="KAJ1149167.1"/>
    <property type="molecule type" value="Genomic_DNA"/>
</dbReference>
<evidence type="ECO:0000256" key="1">
    <source>
        <dbReference type="SAM" id="MobiDB-lite"/>
    </source>
</evidence>
<evidence type="ECO:0000313" key="2">
    <source>
        <dbReference type="EMBL" id="KAJ1149167.1"/>
    </source>
</evidence>
<organism evidence="2 3">
    <name type="scientific">Pleurodeles waltl</name>
    <name type="common">Iberian ribbed newt</name>
    <dbReference type="NCBI Taxonomy" id="8319"/>
    <lineage>
        <taxon>Eukaryota</taxon>
        <taxon>Metazoa</taxon>
        <taxon>Chordata</taxon>
        <taxon>Craniata</taxon>
        <taxon>Vertebrata</taxon>
        <taxon>Euteleostomi</taxon>
        <taxon>Amphibia</taxon>
        <taxon>Batrachia</taxon>
        <taxon>Caudata</taxon>
        <taxon>Salamandroidea</taxon>
        <taxon>Salamandridae</taxon>
        <taxon>Pleurodelinae</taxon>
        <taxon>Pleurodeles</taxon>
    </lineage>
</organism>
<dbReference type="AlphaFoldDB" id="A0AAV7RBF4"/>